<keyword evidence="2" id="KW-0812">Transmembrane</keyword>
<keyword evidence="2" id="KW-0472">Membrane</keyword>
<dbReference type="Proteomes" id="UP000245207">
    <property type="component" value="Unassembled WGS sequence"/>
</dbReference>
<organism evidence="3 4">
    <name type="scientific">Artemisia annua</name>
    <name type="common">Sweet wormwood</name>
    <dbReference type="NCBI Taxonomy" id="35608"/>
    <lineage>
        <taxon>Eukaryota</taxon>
        <taxon>Viridiplantae</taxon>
        <taxon>Streptophyta</taxon>
        <taxon>Embryophyta</taxon>
        <taxon>Tracheophyta</taxon>
        <taxon>Spermatophyta</taxon>
        <taxon>Magnoliopsida</taxon>
        <taxon>eudicotyledons</taxon>
        <taxon>Gunneridae</taxon>
        <taxon>Pentapetalae</taxon>
        <taxon>asterids</taxon>
        <taxon>campanulids</taxon>
        <taxon>Asterales</taxon>
        <taxon>Asteraceae</taxon>
        <taxon>Asteroideae</taxon>
        <taxon>Anthemideae</taxon>
        <taxon>Artemisiinae</taxon>
        <taxon>Artemisia</taxon>
    </lineage>
</organism>
<sequence>MSSRFGNRPGSKKLIVHKVFCIVSSCIYVIVSDEFELPFEGILDYHKYFHLYSLGLENGMLLSLLTQLDPTFQLAVAKWAHWVLGRARHKSINSLAVAEDGGATRAFGGHPVLFRFLVGFRSTVVTTSAPNVFANAVPNRARYGSRERMLTQMSTGEKGVASSSHRERVVKETSSGSGSRSSSQEIHQSLYLEGAVARTVHKQGCTLKVSGRLYELKTTIDARILHRGNLLETIGKQYEHCSDLFLKLQSSFAFRRIKVFIMNHYAGLGQIASLILMLIAPTNMAKYMGQMAAAMVMQFRQILILEKANALRISSRLVSLSRFKDLVARRWTNGKQRSFTSQSRLNIEAYPHNHCKASIFTTVLTMNTLLGTWENITRRYKLSIIISYLLEDEDGDDEGHNDLEEDEDYHLPHPDIDQDDHEIDDEFDDYMIKEEDENEEGDDGGVNPFSRMPQLNIKHNIKRRHGLHTFSPYEDTTGAHPGDDKIHETCFWVSFKIAFALVKYARKLESVSLSCCSKLTDEASGFIIDNSSSSKLLKIHGCTKFNHSKLPTMSRLNTSNTKSTKSPDLSKDSLAACDVAVFVYDSSDESSLKRASELLMDVAREVEESGYCVPCLLISTKSDSQSYLKEIKETNMVRNKKHYQKLVHHSLIVASVGTAVAIALTAYRTYAIKRINHNLNQPIYCLLQIAVGTAVAIALTAYRTYAIKRKTLSTFTIPKVLLFSVSCTQHSWLFSFHKHIHLIMKHTMCAKKELKVKEL</sequence>
<dbReference type="OrthoDB" id="10020961at2759"/>
<feature type="region of interest" description="Disordered" evidence="1">
    <location>
        <begin position="152"/>
        <end position="184"/>
    </location>
</feature>
<feature type="compositionally biased region" description="Acidic residues" evidence="1">
    <location>
        <begin position="396"/>
        <end position="408"/>
    </location>
</feature>
<dbReference type="STRING" id="35608.A0A2U1MPZ7"/>
<feature type="transmembrane region" description="Helical" evidence="2">
    <location>
        <begin position="679"/>
        <end position="702"/>
    </location>
</feature>
<name>A0A2U1MPZ7_ARTAN</name>
<proteinExistence type="predicted"/>
<dbReference type="SUPFAM" id="SSF52540">
    <property type="entry name" value="P-loop containing nucleoside triphosphate hydrolases"/>
    <property type="match status" value="1"/>
</dbReference>
<keyword evidence="4" id="KW-1185">Reference proteome</keyword>
<feature type="transmembrane region" description="Helical" evidence="2">
    <location>
        <begin position="646"/>
        <end position="667"/>
    </location>
</feature>
<comment type="caution">
    <text evidence="3">The sequence shown here is derived from an EMBL/GenBank/DDBJ whole genome shotgun (WGS) entry which is preliminary data.</text>
</comment>
<keyword evidence="2" id="KW-1133">Transmembrane helix</keyword>
<protein>
    <submittedName>
        <fullName evidence="3">Mitochondrial Rho GTPase 1</fullName>
    </submittedName>
</protein>
<dbReference type="EMBL" id="PKPP01004667">
    <property type="protein sequence ID" value="PWA63307.1"/>
    <property type="molecule type" value="Genomic_DNA"/>
</dbReference>
<reference evidence="3 4" key="1">
    <citation type="journal article" date="2018" name="Mol. Plant">
        <title>The genome of Artemisia annua provides insight into the evolution of Asteraceae family and artemisinin biosynthesis.</title>
        <authorList>
            <person name="Shen Q."/>
            <person name="Zhang L."/>
            <person name="Liao Z."/>
            <person name="Wang S."/>
            <person name="Yan T."/>
            <person name="Shi P."/>
            <person name="Liu M."/>
            <person name="Fu X."/>
            <person name="Pan Q."/>
            <person name="Wang Y."/>
            <person name="Lv Z."/>
            <person name="Lu X."/>
            <person name="Zhang F."/>
            <person name="Jiang W."/>
            <person name="Ma Y."/>
            <person name="Chen M."/>
            <person name="Hao X."/>
            <person name="Li L."/>
            <person name="Tang Y."/>
            <person name="Lv G."/>
            <person name="Zhou Y."/>
            <person name="Sun X."/>
            <person name="Brodelius P.E."/>
            <person name="Rose J.K.C."/>
            <person name="Tang K."/>
        </authorList>
    </citation>
    <scope>NUCLEOTIDE SEQUENCE [LARGE SCALE GENOMIC DNA]</scope>
    <source>
        <strain evidence="4">cv. Huhao1</strain>
        <tissue evidence="3">Leaf</tissue>
    </source>
</reference>
<evidence type="ECO:0000313" key="4">
    <source>
        <dbReference type="Proteomes" id="UP000245207"/>
    </source>
</evidence>
<dbReference type="InterPro" id="IPR027417">
    <property type="entry name" value="P-loop_NTPase"/>
</dbReference>
<evidence type="ECO:0000256" key="1">
    <source>
        <dbReference type="SAM" id="MobiDB-lite"/>
    </source>
</evidence>
<feature type="compositionally biased region" description="Low complexity" evidence="1">
    <location>
        <begin position="174"/>
        <end position="183"/>
    </location>
</feature>
<dbReference type="Gene3D" id="3.40.50.300">
    <property type="entry name" value="P-loop containing nucleotide triphosphate hydrolases"/>
    <property type="match status" value="1"/>
</dbReference>
<accession>A0A2U1MPZ7</accession>
<feature type="transmembrane region" description="Helical" evidence="2">
    <location>
        <begin position="259"/>
        <end position="281"/>
    </location>
</feature>
<feature type="region of interest" description="Disordered" evidence="1">
    <location>
        <begin position="396"/>
        <end position="420"/>
    </location>
</feature>
<evidence type="ECO:0000256" key="2">
    <source>
        <dbReference type="SAM" id="Phobius"/>
    </source>
</evidence>
<dbReference type="AlphaFoldDB" id="A0A2U1MPZ7"/>
<evidence type="ECO:0000313" key="3">
    <source>
        <dbReference type="EMBL" id="PWA63307.1"/>
    </source>
</evidence>
<gene>
    <name evidence="3" type="ORF">CTI12_AA325460</name>
</gene>